<feature type="non-terminal residue" evidence="1">
    <location>
        <position position="1"/>
    </location>
</feature>
<comment type="caution">
    <text evidence="1">The sequence shown here is derived from an EMBL/GenBank/DDBJ whole genome shotgun (WGS) entry which is preliminary data.</text>
</comment>
<sequence length="92" mass="9841">LDQVSVVALRRTCDSLIVAAGVSEHNPIRIIIAHPGWIFGIGEDASRNQQSTAIFLDTWTGLSYAGTWSPGYNSMTNIHVKDAAGSSGKQGR</sequence>
<dbReference type="STRING" id="93625.A0A409X1K6"/>
<accession>A0A409X1K6</accession>
<dbReference type="OrthoDB" id="2130169at2759"/>
<dbReference type="InParanoid" id="A0A409X1K6"/>
<proteinExistence type="predicted"/>
<evidence type="ECO:0000313" key="2">
    <source>
        <dbReference type="Proteomes" id="UP000283269"/>
    </source>
</evidence>
<name>A0A409X1K6_PSICY</name>
<protein>
    <submittedName>
        <fullName evidence="1">Uncharacterized protein</fullName>
    </submittedName>
</protein>
<dbReference type="Proteomes" id="UP000283269">
    <property type="component" value="Unassembled WGS sequence"/>
</dbReference>
<keyword evidence="2" id="KW-1185">Reference proteome</keyword>
<reference evidence="1 2" key="1">
    <citation type="journal article" date="2018" name="Evol. Lett.">
        <title>Horizontal gene cluster transfer increased hallucinogenic mushroom diversity.</title>
        <authorList>
            <person name="Reynolds H.T."/>
            <person name="Vijayakumar V."/>
            <person name="Gluck-Thaler E."/>
            <person name="Korotkin H.B."/>
            <person name="Matheny P.B."/>
            <person name="Slot J.C."/>
        </authorList>
    </citation>
    <scope>NUCLEOTIDE SEQUENCE [LARGE SCALE GENOMIC DNA]</scope>
    <source>
        <strain evidence="1 2">2631</strain>
    </source>
</reference>
<organism evidence="1 2">
    <name type="scientific">Psilocybe cyanescens</name>
    <dbReference type="NCBI Taxonomy" id="93625"/>
    <lineage>
        <taxon>Eukaryota</taxon>
        <taxon>Fungi</taxon>
        <taxon>Dikarya</taxon>
        <taxon>Basidiomycota</taxon>
        <taxon>Agaricomycotina</taxon>
        <taxon>Agaricomycetes</taxon>
        <taxon>Agaricomycetidae</taxon>
        <taxon>Agaricales</taxon>
        <taxon>Agaricineae</taxon>
        <taxon>Strophariaceae</taxon>
        <taxon>Psilocybe</taxon>
    </lineage>
</organism>
<dbReference type="EMBL" id="NHYD01002842">
    <property type="protein sequence ID" value="PPQ84621.1"/>
    <property type="molecule type" value="Genomic_DNA"/>
</dbReference>
<gene>
    <name evidence="1" type="ORF">CVT25_015718</name>
</gene>
<dbReference type="AlphaFoldDB" id="A0A409X1K6"/>
<evidence type="ECO:0000313" key="1">
    <source>
        <dbReference type="EMBL" id="PPQ84621.1"/>
    </source>
</evidence>